<dbReference type="InterPro" id="IPR003772">
    <property type="entry name" value="YceD"/>
</dbReference>
<protein>
    <submittedName>
        <fullName evidence="1">DUF177 domain-containing protein</fullName>
    </submittedName>
</protein>
<evidence type="ECO:0000313" key="1">
    <source>
        <dbReference type="EMBL" id="HGF33518.1"/>
    </source>
</evidence>
<dbReference type="Pfam" id="PF02620">
    <property type="entry name" value="YceD"/>
    <property type="match status" value="1"/>
</dbReference>
<accession>A0A7C3UWV2</accession>
<dbReference type="PANTHER" id="PTHR34374">
    <property type="entry name" value="LARGE RIBOSOMAL RNA SUBUNIT ACCUMULATION PROTEIN YCED HOMOLOG 1, CHLOROPLASTIC"/>
    <property type="match status" value="1"/>
</dbReference>
<dbReference type="EMBL" id="DTMF01000099">
    <property type="protein sequence ID" value="HGF33518.1"/>
    <property type="molecule type" value="Genomic_DNA"/>
</dbReference>
<dbReference type="AlphaFoldDB" id="A0A7C3UWV2"/>
<reference evidence="1" key="1">
    <citation type="journal article" date="2020" name="mSystems">
        <title>Genome- and Community-Level Interaction Insights into Carbon Utilization and Element Cycling Functions of Hydrothermarchaeota in Hydrothermal Sediment.</title>
        <authorList>
            <person name="Zhou Z."/>
            <person name="Liu Y."/>
            <person name="Xu W."/>
            <person name="Pan J."/>
            <person name="Luo Z.H."/>
            <person name="Li M."/>
        </authorList>
    </citation>
    <scope>NUCLEOTIDE SEQUENCE [LARGE SCALE GENOMIC DNA]</scope>
    <source>
        <strain evidence="1">SpSt-897</strain>
    </source>
</reference>
<name>A0A7C3UWV2_9BACT</name>
<comment type="caution">
    <text evidence="1">The sequence shown here is derived from an EMBL/GenBank/DDBJ whole genome shotgun (WGS) entry which is preliminary data.</text>
</comment>
<sequence>MNPDLLINIARLKEAGLDLELQLGKDWFARWQAEDPDLEFAGPGSLTVQVHLERLGHEILVRGHLQGNLNLLCSRCLIRFDYPVQSDFDLLLAPESEYLTEEEEELSPADLDRDFYTGETVNLESILREQVLLTLPLKPLCAEACKGLCPRCGADLNQEPCRCPREASTSPFVTQKNIKS</sequence>
<dbReference type="PANTHER" id="PTHR34374:SF1">
    <property type="entry name" value="LARGE RIBOSOMAL RNA SUBUNIT ACCUMULATION PROTEIN YCED HOMOLOG 1, CHLOROPLASTIC"/>
    <property type="match status" value="1"/>
</dbReference>
<gene>
    <name evidence="1" type="ORF">ENW96_03890</name>
</gene>
<proteinExistence type="predicted"/>
<organism evidence="1">
    <name type="scientific">Desulfobacca acetoxidans</name>
    <dbReference type="NCBI Taxonomy" id="60893"/>
    <lineage>
        <taxon>Bacteria</taxon>
        <taxon>Pseudomonadati</taxon>
        <taxon>Thermodesulfobacteriota</taxon>
        <taxon>Desulfobaccia</taxon>
        <taxon>Desulfobaccales</taxon>
        <taxon>Desulfobaccaceae</taxon>
        <taxon>Desulfobacca</taxon>
    </lineage>
</organism>